<organism evidence="10 11">
    <name type="scientific">Klenkia brasiliensis</name>
    <dbReference type="NCBI Taxonomy" id="333142"/>
    <lineage>
        <taxon>Bacteria</taxon>
        <taxon>Bacillati</taxon>
        <taxon>Actinomycetota</taxon>
        <taxon>Actinomycetes</taxon>
        <taxon>Geodermatophilales</taxon>
        <taxon>Geodermatophilaceae</taxon>
        <taxon>Klenkia</taxon>
    </lineage>
</organism>
<comment type="similarity">
    <text evidence="2 7">Belongs to the DedA family.</text>
</comment>
<feature type="transmembrane region" description="Helical" evidence="7">
    <location>
        <begin position="14"/>
        <end position="36"/>
    </location>
</feature>
<dbReference type="EMBL" id="FNCF01000002">
    <property type="protein sequence ID" value="SDF87218.1"/>
    <property type="molecule type" value="Genomic_DNA"/>
</dbReference>
<dbReference type="Pfam" id="PF09335">
    <property type="entry name" value="VTT_dom"/>
    <property type="match status" value="1"/>
</dbReference>
<proteinExistence type="inferred from homology"/>
<evidence type="ECO:0000256" key="6">
    <source>
        <dbReference type="ARBA" id="ARBA00023136"/>
    </source>
</evidence>
<evidence type="ECO:0000256" key="3">
    <source>
        <dbReference type="ARBA" id="ARBA00022475"/>
    </source>
</evidence>
<evidence type="ECO:0000256" key="5">
    <source>
        <dbReference type="ARBA" id="ARBA00022989"/>
    </source>
</evidence>
<evidence type="ECO:0000256" key="7">
    <source>
        <dbReference type="RuleBase" id="RU367016"/>
    </source>
</evidence>
<keyword evidence="11" id="KW-1185">Reference proteome</keyword>
<evidence type="ECO:0000256" key="1">
    <source>
        <dbReference type="ARBA" id="ARBA00004651"/>
    </source>
</evidence>
<dbReference type="PANTHER" id="PTHR30353">
    <property type="entry name" value="INNER MEMBRANE PROTEIN DEDA-RELATED"/>
    <property type="match status" value="1"/>
</dbReference>
<keyword evidence="4 7" id="KW-0812">Transmembrane</keyword>
<evidence type="ECO:0000256" key="4">
    <source>
        <dbReference type="ARBA" id="ARBA00022692"/>
    </source>
</evidence>
<gene>
    <name evidence="10" type="ORF">SAMN05660324_1141</name>
</gene>
<sequence length="244" mass="25498">MTALLERLLSIPPIWVYVVVVALVVVEDALFVGFVVPAETAVVLGGVAASQGRVDVWLLGALVVAAAVIGDSLGYEVGRRAGPRLLATRIAHRHQDGIDSARDTLARRGGPAVFLARLTAFLRAVTPALAGVARMRYRTFLVWNALGGLVWGVGAVLIGYLAGASWETVASKVGTTGAVVAAVVVVAVVVAYRVRRRRSRTGSGDAARADVPPLVDTGDRDRPAGDAGVDHLPVADVHPDVAHR</sequence>
<evidence type="ECO:0000256" key="2">
    <source>
        <dbReference type="ARBA" id="ARBA00010792"/>
    </source>
</evidence>
<keyword evidence="3 7" id="KW-1003">Cell membrane</keyword>
<feature type="transmembrane region" description="Helical" evidence="7">
    <location>
        <begin position="140"/>
        <end position="161"/>
    </location>
</feature>
<feature type="transmembrane region" description="Helical" evidence="7">
    <location>
        <begin position="56"/>
        <end position="75"/>
    </location>
</feature>
<dbReference type="GO" id="GO:0005886">
    <property type="term" value="C:plasma membrane"/>
    <property type="evidence" value="ECO:0007669"/>
    <property type="project" value="UniProtKB-SubCell"/>
</dbReference>
<dbReference type="Proteomes" id="UP000198863">
    <property type="component" value="Unassembled WGS sequence"/>
</dbReference>
<feature type="domain" description="VTT" evidence="9">
    <location>
        <begin position="36"/>
        <end position="160"/>
    </location>
</feature>
<evidence type="ECO:0000256" key="8">
    <source>
        <dbReference type="SAM" id="MobiDB-lite"/>
    </source>
</evidence>
<dbReference type="InterPro" id="IPR032818">
    <property type="entry name" value="DedA-like"/>
</dbReference>
<comment type="subcellular location">
    <subcellularLocation>
        <location evidence="1 7">Cell membrane</location>
        <topology evidence="1 7">Multi-pass membrane protein</topology>
    </subcellularLocation>
</comment>
<dbReference type="InterPro" id="IPR032816">
    <property type="entry name" value="VTT_dom"/>
</dbReference>
<name>A0A1G7PM00_9ACTN</name>
<reference evidence="11" key="1">
    <citation type="submission" date="2016-10" db="EMBL/GenBank/DDBJ databases">
        <authorList>
            <person name="Varghese N."/>
            <person name="Submissions S."/>
        </authorList>
    </citation>
    <scope>NUCLEOTIDE SEQUENCE [LARGE SCALE GENOMIC DNA]</scope>
    <source>
        <strain evidence="11">DSM 44526</strain>
    </source>
</reference>
<dbReference type="PANTHER" id="PTHR30353:SF0">
    <property type="entry name" value="TRANSMEMBRANE PROTEIN"/>
    <property type="match status" value="1"/>
</dbReference>
<evidence type="ECO:0000313" key="10">
    <source>
        <dbReference type="EMBL" id="SDF87218.1"/>
    </source>
</evidence>
<keyword evidence="5 7" id="KW-1133">Transmembrane helix</keyword>
<feature type="transmembrane region" description="Helical" evidence="7">
    <location>
        <begin position="173"/>
        <end position="192"/>
    </location>
</feature>
<dbReference type="AlphaFoldDB" id="A0A1G7PM00"/>
<evidence type="ECO:0000313" key="11">
    <source>
        <dbReference type="Proteomes" id="UP000198863"/>
    </source>
</evidence>
<accession>A0A1G7PM00</accession>
<protein>
    <submittedName>
        <fullName evidence="10">SNARE associated Golgi protein</fullName>
    </submittedName>
</protein>
<feature type="region of interest" description="Disordered" evidence="8">
    <location>
        <begin position="202"/>
        <end position="232"/>
    </location>
</feature>
<evidence type="ECO:0000259" key="9">
    <source>
        <dbReference type="Pfam" id="PF09335"/>
    </source>
</evidence>
<keyword evidence="6 7" id="KW-0472">Membrane</keyword>